<feature type="non-terminal residue" evidence="1">
    <location>
        <position position="1"/>
    </location>
</feature>
<dbReference type="SUPFAM" id="SSF53098">
    <property type="entry name" value="Ribonuclease H-like"/>
    <property type="match status" value="1"/>
</dbReference>
<evidence type="ECO:0000313" key="2">
    <source>
        <dbReference type="Proteomes" id="UP000789901"/>
    </source>
</evidence>
<sequence>MLMSQIRSYRYRTALFDIPFDNSESPLIWWISLENYFLKDKDHICQLAHMLFSVTLHAARYERIWSTLGWYYGKRRTRLSLDKIENMQKLFAFYLANSKN</sequence>
<dbReference type="EMBL" id="CAJVQB010046786">
    <property type="protein sequence ID" value="CAG8833146.1"/>
    <property type="molecule type" value="Genomic_DNA"/>
</dbReference>
<comment type="caution">
    <text evidence="1">The sequence shown here is derived from an EMBL/GenBank/DDBJ whole genome shotgun (WGS) entry which is preliminary data.</text>
</comment>
<reference evidence="1 2" key="1">
    <citation type="submission" date="2021-06" db="EMBL/GenBank/DDBJ databases">
        <authorList>
            <person name="Kallberg Y."/>
            <person name="Tangrot J."/>
            <person name="Rosling A."/>
        </authorList>
    </citation>
    <scope>NUCLEOTIDE SEQUENCE [LARGE SCALE GENOMIC DNA]</scope>
    <source>
        <strain evidence="1 2">120-4 pot B 10/14</strain>
    </source>
</reference>
<gene>
    <name evidence="1" type="ORF">GMARGA_LOCUS31408</name>
</gene>
<dbReference type="InterPro" id="IPR012337">
    <property type="entry name" value="RNaseH-like_sf"/>
</dbReference>
<accession>A0ABN7WIU6</accession>
<organism evidence="1 2">
    <name type="scientific">Gigaspora margarita</name>
    <dbReference type="NCBI Taxonomy" id="4874"/>
    <lineage>
        <taxon>Eukaryota</taxon>
        <taxon>Fungi</taxon>
        <taxon>Fungi incertae sedis</taxon>
        <taxon>Mucoromycota</taxon>
        <taxon>Glomeromycotina</taxon>
        <taxon>Glomeromycetes</taxon>
        <taxon>Diversisporales</taxon>
        <taxon>Gigasporaceae</taxon>
        <taxon>Gigaspora</taxon>
    </lineage>
</organism>
<keyword evidence="2" id="KW-1185">Reference proteome</keyword>
<dbReference type="Proteomes" id="UP000789901">
    <property type="component" value="Unassembled WGS sequence"/>
</dbReference>
<evidence type="ECO:0000313" key="1">
    <source>
        <dbReference type="EMBL" id="CAG8833146.1"/>
    </source>
</evidence>
<feature type="non-terminal residue" evidence="1">
    <location>
        <position position="100"/>
    </location>
</feature>
<name>A0ABN7WIU6_GIGMA</name>
<proteinExistence type="predicted"/>
<protein>
    <submittedName>
        <fullName evidence="1">41427_t:CDS:1</fullName>
    </submittedName>
</protein>